<name>A0A7E4ZZD8_PANRE</name>
<dbReference type="GO" id="GO:0034314">
    <property type="term" value="P:Arp2/3 complex-mediated actin nucleation"/>
    <property type="evidence" value="ECO:0007669"/>
    <property type="project" value="InterPro"/>
</dbReference>
<dbReference type="GO" id="GO:0051015">
    <property type="term" value="F:actin filament binding"/>
    <property type="evidence" value="ECO:0007669"/>
    <property type="project" value="TreeGrafter"/>
</dbReference>
<dbReference type="SUPFAM" id="SSF69645">
    <property type="entry name" value="Arp2/3 complex subunits"/>
    <property type="match status" value="2"/>
</dbReference>
<keyword evidence="4 6" id="KW-0009">Actin-binding</keyword>
<evidence type="ECO:0000313" key="7">
    <source>
        <dbReference type="Proteomes" id="UP000492821"/>
    </source>
</evidence>
<organism evidence="7 8">
    <name type="scientific">Panagrellus redivivus</name>
    <name type="common">Microworm</name>
    <dbReference type="NCBI Taxonomy" id="6233"/>
    <lineage>
        <taxon>Eukaryota</taxon>
        <taxon>Metazoa</taxon>
        <taxon>Ecdysozoa</taxon>
        <taxon>Nematoda</taxon>
        <taxon>Chromadorea</taxon>
        <taxon>Rhabditida</taxon>
        <taxon>Tylenchina</taxon>
        <taxon>Panagrolaimomorpha</taxon>
        <taxon>Panagrolaimoidea</taxon>
        <taxon>Panagrolaimidae</taxon>
        <taxon>Panagrellus</taxon>
    </lineage>
</organism>
<dbReference type="InterPro" id="IPR034666">
    <property type="entry name" value="ARPC2/4"/>
</dbReference>
<dbReference type="PANTHER" id="PTHR12058">
    <property type="entry name" value="ARP2/3 COMPLEX 34 KDA SUBUNIT"/>
    <property type="match status" value="1"/>
</dbReference>
<dbReference type="Pfam" id="PF04045">
    <property type="entry name" value="P34-Arc"/>
    <property type="match status" value="1"/>
</dbReference>
<evidence type="ECO:0000256" key="4">
    <source>
        <dbReference type="ARBA" id="ARBA00023203"/>
    </source>
</evidence>
<evidence type="ECO:0000256" key="6">
    <source>
        <dbReference type="RuleBase" id="RU364015"/>
    </source>
</evidence>
<dbReference type="AlphaFoldDB" id="A0A7E4ZZD8"/>
<accession>A0A7E4ZZD8</accession>
<evidence type="ECO:0000256" key="2">
    <source>
        <dbReference type="ARBA" id="ARBA00007192"/>
    </source>
</evidence>
<evidence type="ECO:0000313" key="8">
    <source>
        <dbReference type="WBParaSite" id="Pan_g518.t1"/>
    </source>
</evidence>
<proteinExistence type="inferred from homology"/>
<dbReference type="GO" id="GO:0005885">
    <property type="term" value="C:Arp2/3 protein complex"/>
    <property type="evidence" value="ECO:0007669"/>
    <property type="project" value="InterPro"/>
</dbReference>
<reference evidence="7" key="1">
    <citation type="journal article" date="2013" name="Genetics">
        <title>The draft genome and transcriptome of Panagrellus redivivus are shaped by the harsh demands of a free-living lifestyle.</title>
        <authorList>
            <person name="Srinivasan J."/>
            <person name="Dillman A.R."/>
            <person name="Macchietto M.G."/>
            <person name="Heikkinen L."/>
            <person name="Lakso M."/>
            <person name="Fracchia K.M."/>
            <person name="Antoshechkin I."/>
            <person name="Mortazavi A."/>
            <person name="Wong G."/>
            <person name="Sternberg P.W."/>
        </authorList>
    </citation>
    <scope>NUCLEOTIDE SEQUENCE [LARGE SCALE GENOMIC DNA]</scope>
    <source>
        <strain evidence="7">MT8872</strain>
    </source>
</reference>
<comment type="function">
    <text evidence="6">Functions as actin-binding component of the Arp2/3 complex which is involved in regulation of actin polymerization and together with an activating nucleation-promoting factor (NPF) mediates the formation of branched actin networks.</text>
</comment>
<evidence type="ECO:0000256" key="1">
    <source>
        <dbReference type="ARBA" id="ARBA00004245"/>
    </source>
</evidence>
<reference evidence="8" key="2">
    <citation type="submission" date="2020-10" db="UniProtKB">
        <authorList>
            <consortium name="WormBaseParasite"/>
        </authorList>
    </citation>
    <scope>IDENTIFICATION</scope>
</reference>
<comment type="subunit">
    <text evidence="6">Component of the Arp2/3 complex.</text>
</comment>
<dbReference type="GO" id="GO:0030041">
    <property type="term" value="P:actin filament polymerization"/>
    <property type="evidence" value="ECO:0007669"/>
    <property type="project" value="InterPro"/>
</dbReference>
<keyword evidence="3 6" id="KW-0963">Cytoplasm</keyword>
<dbReference type="Gene3D" id="3.30.1460.20">
    <property type="match status" value="2"/>
</dbReference>
<evidence type="ECO:0000256" key="3">
    <source>
        <dbReference type="ARBA" id="ARBA00022490"/>
    </source>
</evidence>
<sequence>MKFDYSRNEPLFALLTTRFRLYLTEERVDKLFYDIPMLGGDTLLVSNPTKDHKTIILVSLKAIYFDKLQNFGLLKHLQTVYSGYVSKEVVDGYVFTLEIDLTKLPKDPKEYEALADHIARIRKECFAPIINHYFDLQVKYEKEGGEAENYAIFDVMKNSKMIIDAKADRVTMVFAMTFDNELDVVLAKLFLDEFTRQTVTGSTFRVRGCFKELPDELKEKKITMEISNNVGYFVVVCRPRHNRESARGLALDLLLSITEFMCSHIDLIKVKTHRAWRQTVGKFVKSVARARPNFADDSGESSFSVKPMFNFAPGVKFGEEDDDSGAVYLQ</sequence>
<dbReference type="InterPro" id="IPR007188">
    <property type="entry name" value="ARPC2"/>
</dbReference>
<keyword evidence="5 6" id="KW-0206">Cytoskeleton</keyword>
<dbReference type="Proteomes" id="UP000492821">
    <property type="component" value="Unassembled WGS sequence"/>
</dbReference>
<dbReference type="PANTHER" id="PTHR12058:SF0">
    <property type="entry name" value="ACTIN-RELATED PROTEIN 2_3 COMPLEX SUBUNIT 2"/>
    <property type="match status" value="1"/>
</dbReference>
<keyword evidence="7" id="KW-1185">Reference proteome</keyword>
<dbReference type="WBParaSite" id="Pan_g518.t1">
    <property type="protein sequence ID" value="Pan_g518.t1"/>
    <property type="gene ID" value="Pan_g518"/>
</dbReference>
<comment type="similarity">
    <text evidence="2 6">Belongs to the ARPC2 family.</text>
</comment>
<comment type="subcellular location">
    <subcellularLocation>
        <location evidence="1 6">Cytoplasm</location>
        <location evidence="1 6">Cytoskeleton</location>
    </subcellularLocation>
</comment>
<protein>
    <recommendedName>
        <fullName evidence="6">Arp2/3 complex 34 kDa subunit</fullName>
    </recommendedName>
</protein>
<evidence type="ECO:0000256" key="5">
    <source>
        <dbReference type="ARBA" id="ARBA00023212"/>
    </source>
</evidence>
<dbReference type="GO" id="GO:0005200">
    <property type="term" value="F:structural constituent of cytoskeleton"/>
    <property type="evidence" value="ECO:0007669"/>
    <property type="project" value="TreeGrafter"/>
</dbReference>